<evidence type="ECO:0000313" key="2">
    <source>
        <dbReference type="EMBL" id="BAM08040.1"/>
    </source>
</evidence>
<accession>I0IRZ1</accession>
<evidence type="ECO:0000313" key="3">
    <source>
        <dbReference type="Proteomes" id="UP000007382"/>
    </source>
</evidence>
<protein>
    <submittedName>
        <fullName evidence="2">Uncharacterized protein</fullName>
    </submittedName>
</protein>
<keyword evidence="1" id="KW-0472">Membrane</keyword>
<dbReference type="EMBL" id="AP012342">
    <property type="protein sequence ID" value="BAM08040.1"/>
    <property type="molecule type" value="Genomic_DNA"/>
</dbReference>
<reference evidence="3" key="2">
    <citation type="submission" date="2012-03" db="EMBL/GenBank/DDBJ databases">
        <title>The complete genome sequence of the pioneer microbe on fresh volcanic deposit, Leptospirillum ferrooxidans strain C2-3.</title>
        <authorList>
            <person name="Fujimura R."/>
            <person name="Sato Y."/>
            <person name="Nishizawa T."/>
            <person name="Nanba K."/>
            <person name="Oshima K."/>
            <person name="Hattori M."/>
            <person name="Kamijo T."/>
            <person name="Ohta H."/>
        </authorList>
    </citation>
    <scope>NUCLEOTIDE SEQUENCE [LARGE SCALE GENOMIC DNA]</scope>
    <source>
        <strain evidence="3">C2-3</strain>
    </source>
</reference>
<dbReference type="HOGENOM" id="CLU_2219868_0_0_0"/>
<dbReference type="KEGG" id="lfc:LFE_2369"/>
<gene>
    <name evidence="2" type="ordered locus">LFE_2369</name>
</gene>
<keyword evidence="1" id="KW-1133">Transmembrane helix</keyword>
<dbReference type="OrthoDB" id="9809545at2"/>
<dbReference type="AlphaFoldDB" id="I0IRZ1"/>
<reference evidence="2 3" key="1">
    <citation type="journal article" date="2012" name="J. Bacteriol.">
        <title>Complete Genome Sequence of Leptospirillum ferrooxidans Strain C2-3, Isolated from a Fresh Volcanic Ash Deposit on the Island of Miyake, Japan.</title>
        <authorList>
            <person name="Fujimura R."/>
            <person name="Sato Y."/>
            <person name="Nishizawa T."/>
            <person name="Oshima K."/>
            <person name="Kim S.-W."/>
            <person name="Hattori M."/>
            <person name="Kamijo T."/>
            <person name="Ohta H."/>
        </authorList>
    </citation>
    <scope>NUCLEOTIDE SEQUENCE [LARGE SCALE GENOMIC DNA]</scope>
    <source>
        <strain evidence="2 3">C2-3</strain>
    </source>
</reference>
<keyword evidence="3" id="KW-1185">Reference proteome</keyword>
<dbReference type="PATRIC" id="fig|1162668.3.peg.2817"/>
<name>I0IRZ1_LEPFC</name>
<feature type="transmembrane region" description="Helical" evidence="1">
    <location>
        <begin position="26"/>
        <end position="48"/>
    </location>
</feature>
<sequence>MSEDPRTFQQTQVGKDLQKSQGPIPYWMMVLTAIVYSVALILSLPLFGNRHTPTNRPPTFLNKTHTRAWVDYGTVAGAAYLGVGFYVIYYMMMIRPKKRKNHNSQFPEE</sequence>
<feature type="transmembrane region" description="Helical" evidence="1">
    <location>
        <begin position="68"/>
        <end position="92"/>
    </location>
</feature>
<proteinExistence type="predicted"/>
<keyword evidence="1" id="KW-0812">Transmembrane</keyword>
<evidence type="ECO:0000256" key="1">
    <source>
        <dbReference type="SAM" id="Phobius"/>
    </source>
</evidence>
<dbReference type="RefSeq" id="WP_014450523.1">
    <property type="nucleotide sequence ID" value="NC_017094.1"/>
</dbReference>
<organism evidence="2 3">
    <name type="scientific">Leptospirillum ferrooxidans (strain C2-3)</name>
    <dbReference type="NCBI Taxonomy" id="1162668"/>
    <lineage>
        <taxon>Bacteria</taxon>
        <taxon>Pseudomonadati</taxon>
        <taxon>Nitrospirota</taxon>
        <taxon>Nitrospiria</taxon>
        <taxon>Nitrospirales</taxon>
        <taxon>Nitrospiraceae</taxon>
        <taxon>Leptospirillum</taxon>
    </lineage>
</organism>
<dbReference type="Proteomes" id="UP000007382">
    <property type="component" value="Chromosome"/>
</dbReference>